<dbReference type="InterPro" id="IPR029058">
    <property type="entry name" value="AB_hydrolase_fold"/>
</dbReference>
<dbReference type="AlphaFoldDB" id="A0A1M7G8T4"/>
<dbReference type="OrthoDB" id="1817159at2"/>
<sequence>MKNSLRNDLEYVEVNGHKLHIFRCGDISKPKLVFMSGSGTIAPMYDFKVLYEKLLSDFRIIVIEKFGYGYSELYESSCEIDTIVNYQKQALESMGEKTPYILLPHSMSGIEAIRWKQLYPNDIKAIIGLDMATPITYSEWGEDEINKRVDLMLKLKRLKEMGLLFWYPINKRGLSKDEIKQHQLLKKRNLMNKCYINEAKAVMNNAKIVADSGKAECPTLLFVSNGKQTSPNWIANEQKYAESVGAETVLLNCGHYIHYYESDKISSKIKEFIKEID</sequence>
<dbReference type="GO" id="GO:0003824">
    <property type="term" value="F:catalytic activity"/>
    <property type="evidence" value="ECO:0007669"/>
    <property type="project" value="InterPro"/>
</dbReference>
<dbReference type="Proteomes" id="UP000184394">
    <property type="component" value="Unassembled WGS sequence"/>
</dbReference>
<accession>A0A1M7G8T4</accession>
<organism evidence="1 2">
    <name type="scientific">Ruminococcus flavefaciens</name>
    <dbReference type="NCBI Taxonomy" id="1265"/>
    <lineage>
        <taxon>Bacteria</taxon>
        <taxon>Bacillati</taxon>
        <taxon>Bacillota</taxon>
        <taxon>Clostridia</taxon>
        <taxon>Eubacteriales</taxon>
        <taxon>Oscillospiraceae</taxon>
        <taxon>Ruminococcus</taxon>
    </lineage>
</organism>
<dbReference type="InterPro" id="IPR000639">
    <property type="entry name" value="Epox_hydrolase-like"/>
</dbReference>
<dbReference type="GO" id="GO:0016020">
    <property type="term" value="C:membrane"/>
    <property type="evidence" value="ECO:0007669"/>
    <property type="project" value="TreeGrafter"/>
</dbReference>
<dbReference type="Gene3D" id="3.40.50.1820">
    <property type="entry name" value="alpha/beta hydrolase"/>
    <property type="match status" value="1"/>
</dbReference>
<dbReference type="PRINTS" id="PR00412">
    <property type="entry name" value="EPOXHYDRLASE"/>
</dbReference>
<dbReference type="InterPro" id="IPR050266">
    <property type="entry name" value="AB_hydrolase_sf"/>
</dbReference>
<gene>
    <name evidence="1" type="ORF">SAMN04487860_101128</name>
</gene>
<dbReference type="EMBL" id="FRCT01000001">
    <property type="protein sequence ID" value="SHM12586.1"/>
    <property type="molecule type" value="Genomic_DNA"/>
</dbReference>
<evidence type="ECO:0000313" key="2">
    <source>
        <dbReference type="Proteomes" id="UP000184394"/>
    </source>
</evidence>
<name>A0A1M7G8T4_RUMFL</name>
<dbReference type="SUPFAM" id="SSF53474">
    <property type="entry name" value="alpha/beta-Hydrolases"/>
    <property type="match status" value="1"/>
</dbReference>
<dbReference type="PANTHER" id="PTHR43798">
    <property type="entry name" value="MONOACYLGLYCEROL LIPASE"/>
    <property type="match status" value="1"/>
</dbReference>
<proteinExistence type="predicted"/>
<dbReference type="PANTHER" id="PTHR43798:SF33">
    <property type="entry name" value="HYDROLASE, PUTATIVE (AFU_ORTHOLOGUE AFUA_2G14860)-RELATED"/>
    <property type="match status" value="1"/>
</dbReference>
<dbReference type="RefSeq" id="WP_072947748.1">
    <property type="nucleotide sequence ID" value="NZ_FRCT01000001.1"/>
</dbReference>
<evidence type="ECO:0000313" key="1">
    <source>
        <dbReference type="EMBL" id="SHM12586.1"/>
    </source>
</evidence>
<reference evidence="1 2" key="1">
    <citation type="submission" date="2016-11" db="EMBL/GenBank/DDBJ databases">
        <authorList>
            <person name="Jaros S."/>
            <person name="Januszkiewicz K."/>
            <person name="Wedrychowicz H."/>
        </authorList>
    </citation>
    <scope>NUCLEOTIDE SEQUENCE [LARGE SCALE GENOMIC DNA]</scope>
    <source>
        <strain evidence="1 2">Y1</strain>
    </source>
</reference>
<protein>
    <submittedName>
        <fullName evidence="1">Pimeloyl-ACP methyl ester carboxylesterase</fullName>
    </submittedName>
</protein>